<dbReference type="InterPro" id="IPR005702">
    <property type="entry name" value="Wzc-like_C"/>
</dbReference>
<proteinExistence type="inferred from homology"/>
<sequence length="241" mass="26407">MTFFSKKIKQDDETQRNGARLITFTEPKNIISEQFRTVKTNIEFAGAALDKLQVVMFTSAEISDGKSTVAANIAITWAQAGKSVLLVDADLRRPTAHSTFDIPNTRGLTSILASDMQPKDLVRETFVPNLSVLQAGPVPPNPAELLGSKRMTALVNWMRNNYDMVVLDVPPVMAVTDAQVMFKLVDGIVLVTTIGKTLKANLKRTVETISLTDAKVLGCVERVKDKSNDAGYGYGYGYGYE</sequence>
<dbReference type="STRING" id="1123500.GCA_000420365_01213"/>
<evidence type="ECO:0000313" key="13">
    <source>
        <dbReference type="Proteomes" id="UP000051296"/>
    </source>
</evidence>
<accession>A0A0R2FT82</accession>
<evidence type="ECO:0000256" key="11">
    <source>
        <dbReference type="ARBA" id="ARBA00051245"/>
    </source>
</evidence>
<keyword evidence="6 12" id="KW-0418">Kinase</keyword>
<dbReference type="EMBL" id="JQAX01000004">
    <property type="protein sequence ID" value="KRN31278.1"/>
    <property type="molecule type" value="Genomic_DNA"/>
</dbReference>
<dbReference type="FunCoup" id="A0A0R2FT82">
    <property type="interactions" value="18"/>
</dbReference>
<keyword evidence="8" id="KW-0972">Capsule biogenesis/degradation</keyword>
<dbReference type="GO" id="GO:0005524">
    <property type="term" value="F:ATP binding"/>
    <property type="evidence" value="ECO:0007669"/>
    <property type="project" value="UniProtKB-KW"/>
</dbReference>
<dbReference type="PATRIC" id="fig|1123500.6.peg.1161"/>
<dbReference type="InParanoid" id="A0A0R2FT82"/>
<evidence type="ECO:0000256" key="1">
    <source>
        <dbReference type="ARBA" id="ARBA00005132"/>
    </source>
</evidence>
<evidence type="ECO:0000256" key="9">
    <source>
        <dbReference type="ARBA" id="ARBA00023137"/>
    </source>
</evidence>
<gene>
    <name evidence="12" type="ORF">IV68_GL001161</name>
</gene>
<keyword evidence="4" id="KW-0808">Transferase</keyword>
<evidence type="ECO:0000256" key="8">
    <source>
        <dbReference type="ARBA" id="ARBA00022903"/>
    </source>
</evidence>
<evidence type="ECO:0000256" key="3">
    <source>
        <dbReference type="ARBA" id="ARBA00011903"/>
    </source>
</evidence>
<comment type="similarity">
    <text evidence="2">Belongs to the CpsD/CapB family.</text>
</comment>
<keyword evidence="10" id="KW-0270">Exopolysaccharide synthesis</keyword>
<keyword evidence="5" id="KW-0547">Nucleotide-binding</keyword>
<dbReference type="GO" id="GO:0042802">
    <property type="term" value="F:identical protein binding"/>
    <property type="evidence" value="ECO:0007669"/>
    <property type="project" value="UniProtKB-ARBA"/>
</dbReference>
<dbReference type="eggNOG" id="COG0489">
    <property type="taxonomic scope" value="Bacteria"/>
</dbReference>
<dbReference type="InterPro" id="IPR050445">
    <property type="entry name" value="Bact_polysacc_biosynth/exp"/>
</dbReference>
<keyword evidence="7" id="KW-0067">ATP-binding</keyword>
<dbReference type="Gene3D" id="3.40.50.300">
    <property type="entry name" value="P-loop containing nucleotide triphosphate hydrolases"/>
    <property type="match status" value="1"/>
</dbReference>
<evidence type="ECO:0000256" key="2">
    <source>
        <dbReference type="ARBA" id="ARBA00007316"/>
    </source>
</evidence>
<dbReference type="InterPro" id="IPR027417">
    <property type="entry name" value="P-loop_NTPase"/>
</dbReference>
<dbReference type="GO" id="GO:0004715">
    <property type="term" value="F:non-membrane spanning protein tyrosine kinase activity"/>
    <property type="evidence" value="ECO:0007669"/>
    <property type="project" value="UniProtKB-EC"/>
</dbReference>
<dbReference type="Pfam" id="PF10609">
    <property type="entry name" value="ParA"/>
    <property type="match status" value="1"/>
</dbReference>
<dbReference type="PANTHER" id="PTHR32309">
    <property type="entry name" value="TYROSINE-PROTEIN KINASE"/>
    <property type="match status" value="1"/>
</dbReference>
<keyword evidence="9 12" id="KW-0829">Tyrosine-protein kinase</keyword>
<evidence type="ECO:0000256" key="10">
    <source>
        <dbReference type="ARBA" id="ARBA00023169"/>
    </source>
</evidence>
<protein>
    <recommendedName>
        <fullName evidence="3">non-specific protein-tyrosine kinase</fullName>
        <ecNumber evidence="3">2.7.10.2</ecNumber>
    </recommendedName>
</protein>
<comment type="caution">
    <text evidence="12">The sequence shown here is derived from an EMBL/GenBank/DDBJ whole genome shotgun (WGS) entry which is preliminary data.</text>
</comment>
<dbReference type="OrthoDB" id="9794577at2"/>
<name>A0A0R2FT82_9LACO</name>
<organism evidence="12 13">
    <name type="scientific">Weissella halotolerans DSM 20190</name>
    <dbReference type="NCBI Taxonomy" id="1123500"/>
    <lineage>
        <taxon>Bacteria</taxon>
        <taxon>Bacillati</taxon>
        <taxon>Bacillota</taxon>
        <taxon>Bacilli</taxon>
        <taxon>Lactobacillales</taxon>
        <taxon>Lactobacillaceae</taxon>
        <taxon>Weissella</taxon>
    </lineage>
</organism>
<dbReference type="Proteomes" id="UP000051296">
    <property type="component" value="Unassembled WGS sequence"/>
</dbReference>
<dbReference type="NCBIfam" id="TIGR01007">
    <property type="entry name" value="eps_fam"/>
    <property type="match status" value="1"/>
</dbReference>
<dbReference type="EC" id="2.7.10.2" evidence="3"/>
<evidence type="ECO:0000313" key="12">
    <source>
        <dbReference type="EMBL" id="KRN31278.1"/>
    </source>
</evidence>
<dbReference type="CDD" id="cd05387">
    <property type="entry name" value="BY-kinase"/>
    <property type="match status" value="1"/>
</dbReference>
<evidence type="ECO:0000256" key="5">
    <source>
        <dbReference type="ARBA" id="ARBA00022741"/>
    </source>
</evidence>
<comment type="catalytic activity">
    <reaction evidence="11">
        <text>L-tyrosyl-[protein] + ATP = O-phospho-L-tyrosyl-[protein] + ADP + H(+)</text>
        <dbReference type="Rhea" id="RHEA:10596"/>
        <dbReference type="Rhea" id="RHEA-COMP:10136"/>
        <dbReference type="Rhea" id="RHEA-COMP:20101"/>
        <dbReference type="ChEBI" id="CHEBI:15378"/>
        <dbReference type="ChEBI" id="CHEBI:30616"/>
        <dbReference type="ChEBI" id="CHEBI:46858"/>
        <dbReference type="ChEBI" id="CHEBI:61978"/>
        <dbReference type="ChEBI" id="CHEBI:456216"/>
        <dbReference type="EC" id="2.7.10.2"/>
    </reaction>
</comment>
<dbReference type="RefSeq" id="WP_022791926.1">
    <property type="nucleotide sequence ID" value="NZ_ATUU01000004.1"/>
</dbReference>
<dbReference type="SUPFAM" id="SSF52540">
    <property type="entry name" value="P-loop containing nucleoside triphosphate hydrolases"/>
    <property type="match status" value="1"/>
</dbReference>
<dbReference type="GO" id="GO:0005886">
    <property type="term" value="C:plasma membrane"/>
    <property type="evidence" value="ECO:0007669"/>
    <property type="project" value="TreeGrafter"/>
</dbReference>
<dbReference type="InterPro" id="IPR033756">
    <property type="entry name" value="YlxH/NBP35"/>
</dbReference>
<dbReference type="PANTHER" id="PTHR32309:SF13">
    <property type="entry name" value="FERRIC ENTEROBACTIN TRANSPORT PROTEIN FEPE"/>
    <property type="match status" value="1"/>
</dbReference>
<evidence type="ECO:0000256" key="7">
    <source>
        <dbReference type="ARBA" id="ARBA00022840"/>
    </source>
</evidence>
<comment type="pathway">
    <text evidence="1">Capsule biogenesis; capsule polysaccharide biosynthesis.</text>
</comment>
<reference evidence="12 13" key="1">
    <citation type="journal article" date="2015" name="Genome Announc.">
        <title>Expanding the biotechnology potential of lactobacilli through comparative genomics of 213 strains and associated genera.</title>
        <authorList>
            <person name="Sun Z."/>
            <person name="Harris H.M."/>
            <person name="McCann A."/>
            <person name="Guo C."/>
            <person name="Argimon S."/>
            <person name="Zhang W."/>
            <person name="Yang X."/>
            <person name="Jeffery I.B."/>
            <person name="Cooney J.C."/>
            <person name="Kagawa T.F."/>
            <person name="Liu W."/>
            <person name="Song Y."/>
            <person name="Salvetti E."/>
            <person name="Wrobel A."/>
            <person name="Rasinkangas P."/>
            <person name="Parkhill J."/>
            <person name="Rea M.C."/>
            <person name="O'Sullivan O."/>
            <person name="Ritari J."/>
            <person name="Douillard F.P."/>
            <person name="Paul Ross R."/>
            <person name="Yang R."/>
            <person name="Briner A.E."/>
            <person name="Felis G.E."/>
            <person name="de Vos W.M."/>
            <person name="Barrangou R."/>
            <person name="Klaenhammer T.R."/>
            <person name="Caufield P.W."/>
            <person name="Cui Y."/>
            <person name="Zhang H."/>
            <person name="O'Toole P.W."/>
        </authorList>
    </citation>
    <scope>NUCLEOTIDE SEQUENCE [LARGE SCALE GENOMIC DNA]</scope>
    <source>
        <strain evidence="12 13">DSM 20190</strain>
    </source>
</reference>
<dbReference type="GO" id="GO:0000271">
    <property type="term" value="P:polysaccharide biosynthetic process"/>
    <property type="evidence" value="ECO:0007669"/>
    <property type="project" value="UniProtKB-KW"/>
</dbReference>
<dbReference type="AlphaFoldDB" id="A0A0R2FT82"/>
<evidence type="ECO:0000256" key="6">
    <source>
        <dbReference type="ARBA" id="ARBA00022777"/>
    </source>
</evidence>
<keyword evidence="13" id="KW-1185">Reference proteome</keyword>
<dbReference type="FunFam" id="3.40.50.300:FF:000527">
    <property type="entry name" value="Tyrosine-protein kinase etk"/>
    <property type="match status" value="1"/>
</dbReference>
<evidence type="ECO:0000256" key="4">
    <source>
        <dbReference type="ARBA" id="ARBA00022679"/>
    </source>
</evidence>